<evidence type="ECO:0000256" key="3">
    <source>
        <dbReference type="SAM" id="MobiDB-lite"/>
    </source>
</evidence>
<dbReference type="PANTHER" id="PTHR13287">
    <property type="entry name" value="ADIPOSE-SECRETED SIGNALING PROTEIN"/>
    <property type="match status" value="1"/>
</dbReference>
<dbReference type="Pfam" id="PF15006">
    <property type="entry name" value="DUF4517"/>
    <property type="match status" value="1"/>
</dbReference>
<feature type="region of interest" description="Disordered" evidence="3">
    <location>
        <begin position="143"/>
        <end position="170"/>
    </location>
</feature>
<dbReference type="eggNOG" id="ENOG502T7XR">
    <property type="taxonomic scope" value="Eukaryota"/>
</dbReference>
<dbReference type="OMA" id="HMIRVAS"/>
<evidence type="ECO:0000256" key="1">
    <source>
        <dbReference type="ARBA" id="ARBA00035018"/>
    </source>
</evidence>
<comment type="caution">
    <text evidence="4">The sequence shown here is derived from an EMBL/GenBank/DDBJ whole genome shotgun (WGS) entry which is preliminary data.</text>
</comment>
<dbReference type="Proteomes" id="UP000266841">
    <property type="component" value="Unassembled WGS sequence"/>
</dbReference>
<dbReference type="AlphaFoldDB" id="K0RAL3"/>
<dbReference type="EMBL" id="AGNL01044117">
    <property type="protein sequence ID" value="EJK50210.1"/>
    <property type="molecule type" value="Genomic_DNA"/>
</dbReference>
<feature type="region of interest" description="Disordered" evidence="3">
    <location>
        <begin position="1"/>
        <end position="63"/>
    </location>
</feature>
<evidence type="ECO:0000256" key="2">
    <source>
        <dbReference type="ARBA" id="ARBA00035300"/>
    </source>
</evidence>
<reference evidence="4 5" key="1">
    <citation type="journal article" date="2012" name="Genome Biol.">
        <title>Genome and low-iron response of an oceanic diatom adapted to chronic iron limitation.</title>
        <authorList>
            <person name="Lommer M."/>
            <person name="Specht M."/>
            <person name="Roy A.S."/>
            <person name="Kraemer L."/>
            <person name="Andreson R."/>
            <person name="Gutowska M.A."/>
            <person name="Wolf J."/>
            <person name="Bergner S.V."/>
            <person name="Schilhabel M.B."/>
            <person name="Klostermeier U.C."/>
            <person name="Beiko R.G."/>
            <person name="Rosenstiel P."/>
            <person name="Hippler M."/>
            <person name="Laroche J."/>
        </authorList>
    </citation>
    <scope>NUCLEOTIDE SEQUENCE [LARGE SCALE GENOMIC DNA]</scope>
    <source>
        <strain evidence="4 5">CCMP1005</strain>
    </source>
</reference>
<organism evidence="4 5">
    <name type="scientific">Thalassiosira oceanica</name>
    <name type="common">Marine diatom</name>
    <dbReference type="NCBI Taxonomy" id="159749"/>
    <lineage>
        <taxon>Eukaryota</taxon>
        <taxon>Sar</taxon>
        <taxon>Stramenopiles</taxon>
        <taxon>Ochrophyta</taxon>
        <taxon>Bacillariophyta</taxon>
        <taxon>Coscinodiscophyceae</taxon>
        <taxon>Thalassiosirophycidae</taxon>
        <taxon>Thalassiosirales</taxon>
        <taxon>Thalassiosiraceae</taxon>
        <taxon>Thalassiosira</taxon>
    </lineage>
</organism>
<protein>
    <recommendedName>
        <fullName evidence="2">Adipose-secreted signaling protein</fullName>
    </recommendedName>
</protein>
<dbReference type="OrthoDB" id="53095at2759"/>
<feature type="compositionally biased region" description="Polar residues" evidence="3">
    <location>
        <begin position="20"/>
        <end position="33"/>
    </location>
</feature>
<accession>K0RAL3</accession>
<evidence type="ECO:0000313" key="5">
    <source>
        <dbReference type="Proteomes" id="UP000266841"/>
    </source>
</evidence>
<feature type="compositionally biased region" description="Gly residues" evidence="3">
    <location>
        <begin position="1"/>
        <end position="10"/>
    </location>
</feature>
<proteinExistence type="inferred from homology"/>
<name>K0RAL3_THAOC</name>
<comment type="similarity">
    <text evidence="1">Belongs to the ADISSP family.</text>
</comment>
<sequence length="332" mass="34992">MPGEGTGGAAEGVDAGNAGNARSTSPEIKNLSPTTPPTPKQDADGNCGSGGSAKQNPSNDKKKRVVSFAANVQTRDGSLLQVTEEHGVILGPLLGKIVMSADSSSASQASLSSINSDHLDDASHTSTSSGPLLTFAEDDLTSEKLAESDSSTGLVKRGPPPEGESSESGVRYENMIVKMGLLKCGSRYKVSVPIPQYWKGETEARMIEGSSLDEDLTGEITPDTDADGRGHAITIKLGARKRGPYRGRLLLELTLRAPRLGRDDSHPTVASRQSHLTPCPADRVLMSLQIDATLMGNDLGTPKLRNGVSCLGKIVGYDSEEETEWQGFDSDD</sequence>
<keyword evidence="5" id="KW-1185">Reference proteome</keyword>
<gene>
    <name evidence="4" type="ORF">THAOC_30851</name>
</gene>
<evidence type="ECO:0000313" key="4">
    <source>
        <dbReference type="EMBL" id="EJK50210.1"/>
    </source>
</evidence>
<dbReference type="PANTHER" id="PTHR13287:SF2">
    <property type="entry name" value="ADIPOSE-SECRETED SIGNALING PROTEIN"/>
    <property type="match status" value="1"/>
</dbReference>
<dbReference type="InterPro" id="IPR026794">
    <property type="entry name" value="ADISSP"/>
</dbReference>